<dbReference type="Gene3D" id="3.40.190.10">
    <property type="entry name" value="Periplasmic binding protein-like II"/>
    <property type="match status" value="1"/>
</dbReference>
<protein>
    <recommendedName>
        <fullName evidence="3">Extracellular solute-binding protein</fullName>
    </recommendedName>
</protein>
<accession>A0A2W1L4R0</accession>
<evidence type="ECO:0008006" key="3">
    <source>
        <dbReference type="Google" id="ProtNLM"/>
    </source>
</evidence>
<reference evidence="1 2" key="1">
    <citation type="submission" date="2018-06" db="EMBL/GenBank/DDBJ databases">
        <title>Paenibacillus imtechensis sp. nov.</title>
        <authorList>
            <person name="Pinnaka A.K."/>
            <person name="Singh H."/>
            <person name="Kaur M."/>
        </authorList>
    </citation>
    <scope>NUCLEOTIDE SEQUENCE [LARGE SCALE GENOMIC DNA]</scope>
    <source>
        <strain evidence="1 2">SMB1</strain>
    </source>
</reference>
<dbReference type="Pfam" id="PF01547">
    <property type="entry name" value="SBP_bac_1"/>
    <property type="match status" value="1"/>
</dbReference>
<organism evidence="1 2">
    <name type="scientific">Paenibacillus sambharensis</name>
    <dbReference type="NCBI Taxonomy" id="1803190"/>
    <lineage>
        <taxon>Bacteria</taxon>
        <taxon>Bacillati</taxon>
        <taxon>Bacillota</taxon>
        <taxon>Bacilli</taxon>
        <taxon>Bacillales</taxon>
        <taxon>Paenibacillaceae</taxon>
        <taxon>Paenibacillus</taxon>
    </lineage>
</organism>
<dbReference type="InterPro" id="IPR006059">
    <property type="entry name" value="SBP"/>
</dbReference>
<dbReference type="AlphaFoldDB" id="A0A2W1L4R0"/>
<name>A0A2W1L4R0_9BACL</name>
<dbReference type="SUPFAM" id="SSF53850">
    <property type="entry name" value="Periplasmic binding protein-like II"/>
    <property type="match status" value="1"/>
</dbReference>
<dbReference type="Proteomes" id="UP000249522">
    <property type="component" value="Unassembled WGS sequence"/>
</dbReference>
<evidence type="ECO:0000313" key="1">
    <source>
        <dbReference type="EMBL" id="PZD93180.1"/>
    </source>
</evidence>
<sequence>MVIIRLLTRTAGERWKCTAGRRPMAATSYPSDRYFYVKEDGLVTISKTRLFPFIDYLKEAETLKLNTSSIKDFFNGDVAMAFVGLYELDAMYANNENQFKFEYGITSAPHFGDNYSYVIPGDMITISKKSNNKESAWLFIDYMIKEYNNHYDAGTFGWFSTYNFEQQSIRNQQYDFSFEAFYPDLKVKEQDIPVFTFEELSRYNYLTEPYLNEYLRGELEADQLIDKVKTVLND</sequence>
<dbReference type="EMBL" id="QKRB01000058">
    <property type="protein sequence ID" value="PZD93180.1"/>
    <property type="molecule type" value="Genomic_DNA"/>
</dbReference>
<proteinExistence type="predicted"/>
<keyword evidence="2" id="KW-1185">Reference proteome</keyword>
<gene>
    <name evidence="1" type="ORF">DNH61_24345</name>
</gene>
<dbReference type="OrthoDB" id="2643984at2"/>
<evidence type="ECO:0000313" key="2">
    <source>
        <dbReference type="Proteomes" id="UP000249522"/>
    </source>
</evidence>
<comment type="caution">
    <text evidence="1">The sequence shown here is derived from an EMBL/GenBank/DDBJ whole genome shotgun (WGS) entry which is preliminary data.</text>
</comment>